<dbReference type="SUPFAM" id="SSF55874">
    <property type="entry name" value="ATPase domain of HSP90 chaperone/DNA topoisomerase II/histidine kinase"/>
    <property type="match status" value="1"/>
</dbReference>
<comment type="subcellular location">
    <subcellularLocation>
        <location evidence="2">Cell membrane</location>
        <topology evidence="2">Multi-pass membrane protein</topology>
    </subcellularLocation>
</comment>
<keyword evidence="14" id="KW-0175">Coiled coil</keyword>
<evidence type="ECO:0000256" key="2">
    <source>
        <dbReference type="ARBA" id="ARBA00004651"/>
    </source>
</evidence>
<keyword evidence="8" id="KW-0547">Nucleotide-binding</keyword>
<comment type="caution">
    <text evidence="17">The sequence shown here is derived from an EMBL/GenBank/DDBJ whole genome shotgun (WGS) entry which is preliminary data.</text>
</comment>
<evidence type="ECO:0000256" key="9">
    <source>
        <dbReference type="ARBA" id="ARBA00022777"/>
    </source>
</evidence>
<evidence type="ECO:0000313" key="17">
    <source>
        <dbReference type="EMBL" id="EHI61749.1"/>
    </source>
</evidence>
<evidence type="ECO:0000256" key="10">
    <source>
        <dbReference type="ARBA" id="ARBA00022840"/>
    </source>
</evidence>
<dbReference type="AlphaFoldDB" id="G5I9L0"/>
<dbReference type="InterPro" id="IPR003661">
    <property type="entry name" value="HisK_dim/P_dom"/>
</dbReference>
<accession>G5I9L0</accession>
<keyword evidence="13 15" id="KW-0472">Membrane</keyword>
<comment type="catalytic activity">
    <reaction evidence="1">
        <text>ATP + protein L-histidine = ADP + protein N-phospho-L-histidine.</text>
        <dbReference type="EC" id="2.7.13.3"/>
    </reaction>
</comment>
<dbReference type="Pfam" id="PF00512">
    <property type="entry name" value="HisKA"/>
    <property type="match status" value="1"/>
</dbReference>
<dbReference type="InterPro" id="IPR005467">
    <property type="entry name" value="His_kinase_dom"/>
</dbReference>
<dbReference type="PATRIC" id="fig|742737.3.peg.194"/>
<evidence type="ECO:0000256" key="1">
    <source>
        <dbReference type="ARBA" id="ARBA00000085"/>
    </source>
</evidence>
<dbReference type="CDD" id="cd00082">
    <property type="entry name" value="HisKA"/>
    <property type="match status" value="1"/>
</dbReference>
<protein>
    <recommendedName>
        <fullName evidence="3">histidine kinase</fullName>
        <ecNumber evidence="3">2.7.13.3</ecNumber>
    </recommendedName>
</protein>
<evidence type="ECO:0000256" key="15">
    <source>
        <dbReference type="SAM" id="Phobius"/>
    </source>
</evidence>
<dbReference type="EC" id="2.7.13.3" evidence="3"/>
<evidence type="ECO:0000313" key="18">
    <source>
        <dbReference type="Proteomes" id="UP000005384"/>
    </source>
</evidence>
<feature type="transmembrane region" description="Helical" evidence="15">
    <location>
        <begin position="372"/>
        <end position="394"/>
    </location>
</feature>
<dbReference type="InterPro" id="IPR036890">
    <property type="entry name" value="HATPase_C_sf"/>
</dbReference>
<evidence type="ECO:0000259" key="16">
    <source>
        <dbReference type="PROSITE" id="PS50109"/>
    </source>
</evidence>
<feature type="transmembrane region" description="Helical" evidence="15">
    <location>
        <begin position="432"/>
        <end position="451"/>
    </location>
</feature>
<feature type="transmembrane region" description="Helical" evidence="15">
    <location>
        <begin position="290"/>
        <end position="314"/>
    </location>
</feature>
<keyword evidence="6" id="KW-0808">Transferase</keyword>
<dbReference type="GO" id="GO:0005886">
    <property type="term" value="C:plasma membrane"/>
    <property type="evidence" value="ECO:0007669"/>
    <property type="project" value="UniProtKB-SubCell"/>
</dbReference>
<evidence type="ECO:0000256" key="12">
    <source>
        <dbReference type="ARBA" id="ARBA00023012"/>
    </source>
</evidence>
<dbReference type="InterPro" id="IPR036097">
    <property type="entry name" value="HisK_dim/P_sf"/>
</dbReference>
<name>G5I9L0_9FIRM</name>
<keyword evidence="12" id="KW-0902">Two-component regulatory system</keyword>
<dbReference type="Proteomes" id="UP000005384">
    <property type="component" value="Unassembled WGS sequence"/>
</dbReference>
<dbReference type="InterPro" id="IPR003594">
    <property type="entry name" value="HATPase_dom"/>
</dbReference>
<evidence type="ECO:0000256" key="4">
    <source>
        <dbReference type="ARBA" id="ARBA00022475"/>
    </source>
</evidence>
<keyword evidence="7 15" id="KW-0812">Transmembrane</keyword>
<keyword evidence="9" id="KW-0418">Kinase</keyword>
<dbReference type="SUPFAM" id="SSF47384">
    <property type="entry name" value="Homodimeric domain of signal transducing histidine kinase"/>
    <property type="match status" value="1"/>
</dbReference>
<gene>
    <name evidence="17" type="ORF">HMPREF9473_00200</name>
</gene>
<keyword evidence="5" id="KW-0597">Phosphoprotein</keyword>
<feature type="transmembrane region" description="Helical" evidence="15">
    <location>
        <begin position="458"/>
        <end position="478"/>
    </location>
</feature>
<keyword evidence="4" id="KW-1003">Cell membrane</keyword>
<dbReference type="GO" id="GO:0005524">
    <property type="term" value="F:ATP binding"/>
    <property type="evidence" value="ECO:0007669"/>
    <property type="project" value="UniProtKB-KW"/>
</dbReference>
<evidence type="ECO:0000256" key="14">
    <source>
        <dbReference type="SAM" id="Coils"/>
    </source>
</evidence>
<dbReference type="InterPro" id="IPR050398">
    <property type="entry name" value="HssS/ArlS-like"/>
</dbReference>
<feature type="domain" description="Histidine kinase" evidence="16">
    <location>
        <begin position="549"/>
        <end position="763"/>
    </location>
</feature>
<feature type="transmembrane region" description="Helical" evidence="15">
    <location>
        <begin position="401"/>
        <end position="420"/>
    </location>
</feature>
<evidence type="ECO:0000256" key="5">
    <source>
        <dbReference type="ARBA" id="ARBA00022553"/>
    </source>
</evidence>
<keyword evidence="11 15" id="KW-1133">Transmembrane helix</keyword>
<dbReference type="SMART" id="SM00387">
    <property type="entry name" value="HATPase_c"/>
    <property type="match status" value="1"/>
</dbReference>
<dbReference type="PANTHER" id="PTHR45528">
    <property type="entry name" value="SENSOR HISTIDINE KINASE CPXA"/>
    <property type="match status" value="1"/>
</dbReference>
<dbReference type="RefSeq" id="WP_006778181.1">
    <property type="nucleotide sequence ID" value="NZ_CP040506.1"/>
</dbReference>
<evidence type="ECO:0000256" key="7">
    <source>
        <dbReference type="ARBA" id="ARBA00022692"/>
    </source>
</evidence>
<dbReference type="PROSITE" id="PS50109">
    <property type="entry name" value="HIS_KIN"/>
    <property type="match status" value="1"/>
</dbReference>
<evidence type="ECO:0000256" key="6">
    <source>
        <dbReference type="ARBA" id="ARBA00022679"/>
    </source>
</evidence>
<dbReference type="Gene3D" id="3.30.565.10">
    <property type="entry name" value="Histidine kinase-like ATPase, C-terminal domain"/>
    <property type="match status" value="1"/>
</dbReference>
<keyword evidence="18" id="KW-1185">Reference proteome</keyword>
<dbReference type="HOGENOM" id="CLU_000445_73_0_9"/>
<evidence type="ECO:0000256" key="8">
    <source>
        <dbReference type="ARBA" id="ARBA00022741"/>
    </source>
</evidence>
<dbReference type="PANTHER" id="PTHR45528:SF1">
    <property type="entry name" value="SENSOR HISTIDINE KINASE CPXA"/>
    <property type="match status" value="1"/>
</dbReference>
<sequence>MKKIQWSMQLKKQFILLLHIVFLGLLLTGFSFIYLNSNYGRGLSWIHEESYADTFAFKELLEDDIEKIFQYVNYKDVFETDGEVDYSKEMVSVTFNSGKTVVYTLDALMRYAKGMGYYLDDSYEVAGGPKSPSMDEVAYPQINWKAYNPDEQYNEPGDAYASLEELSVEVLTLLGEYYRIQFNYVAKPSNLYFQVFYMDDSLQDNLYTNAAGRSPDELKQLGRYLYISGETILMDTNMKYIPDNITSLLEKYNLYSNNNYYIVIALDTTYPYEDDYSKANHEYLSIRIDYITGLVLLGIGLVGCLITLACLLPISGYETRKRDAVRLHGFDKLPLELNAVLFLLALYLASLLSEKVGYRFLHLVVDNHYWNFAERLLLDTLIYLCCLTEAFSLVRCYKAKVLWTNSLLHSLYQWIIRYLTGVSYPFRLTLTFLGYLLVNGVLIAAFSYLFTKQDLLSFSLFYLIPAVAIICFNIWVFLELLKNAVESEKISKALYNISSGDTGYTVDVDVFTGRERQLAEAINNIGSGLDAALQEQVKSERLKADLITNVSHDIKTPLTSIINYIDLIKREKVQDEKIQRYLEVLDQKSQRLKTLTEDLVEASKASSGNLKLEISDIDIVELVWQTNGEFEEKFEIRHLEMICHFPDEAIIIEADGRRLWRVLENLYNNAFKYAMMNSRVYIDIFKEDNMVYFTIKNVSENPLNIRADELTERFVRGDVARTTEGSGLGLSIAKNLTELQGGTFTLYIDGDLFKAQVGFPIKVKA</sequence>
<feature type="coiled-coil region" evidence="14">
    <location>
        <begin position="578"/>
        <end position="605"/>
    </location>
</feature>
<evidence type="ECO:0000256" key="13">
    <source>
        <dbReference type="ARBA" id="ARBA00023136"/>
    </source>
</evidence>
<dbReference type="Gene3D" id="1.10.287.130">
    <property type="match status" value="1"/>
</dbReference>
<feature type="transmembrane region" description="Helical" evidence="15">
    <location>
        <begin position="335"/>
        <end position="352"/>
    </location>
</feature>
<evidence type="ECO:0000256" key="3">
    <source>
        <dbReference type="ARBA" id="ARBA00012438"/>
    </source>
</evidence>
<dbReference type="SMART" id="SM00388">
    <property type="entry name" value="HisKA"/>
    <property type="match status" value="1"/>
</dbReference>
<dbReference type="Pfam" id="PF02518">
    <property type="entry name" value="HATPase_c"/>
    <property type="match status" value="1"/>
</dbReference>
<keyword evidence="10" id="KW-0067">ATP-binding</keyword>
<reference evidence="17 18" key="1">
    <citation type="submission" date="2011-08" db="EMBL/GenBank/DDBJ databases">
        <title>The Genome Sequence of Clostridium hathewayi WAL-18680.</title>
        <authorList>
            <consortium name="The Broad Institute Genome Sequencing Platform"/>
            <person name="Earl A."/>
            <person name="Ward D."/>
            <person name="Feldgarden M."/>
            <person name="Gevers D."/>
            <person name="Finegold S.M."/>
            <person name="Summanen P.H."/>
            <person name="Molitoris D.R."/>
            <person name="Song M."/>
            <person name="Daigneault M."/>
            <person name="Allen-Vercoe E."/>
            <person name="Young S.K."/>
            <person name="Zeng Q."/>
            <person name="Gargeya S."/>
            <person name="Fitzgerald M."/>
            <person name="Haas B."/>
            <person name="Abouelleil A."/>
            <person name="Alvarado L."/>
            <person name="Arachchi H.M."/>
            <person name="Berlin A."/>
            <person name="Brown A."/>
            <person name="Chapman S.B."/>
            <person name="Chen Z."/>
            <person name="Dunbar C."/>
            <person name="Freedman E."/>
            <person name="Gearin G."/>
            <person name="Gellesch M."/>
            <person name="Goldberg J."/>
            <person name="Griggs A."/>
            <person name="Gujja S."/>
            <person name="Heiman D."/>
            <person name="Howarth C."/>
            <person name="Larson L."/>
            <person name="Lui A."/>
            <person name="MacDonald P.J.P."/>
            <person name="Montmayeur A."/>
            <person name="Murphy C."/>
            <person name="Neiman D."/>
            <person name="Pearson M."/>
            <person name="Priest M."/>
            <person name="Roberts A."/>
            <person name="Saif S."/>
            <person name="Shea T."/>
            <person name="Shenoy N."/>
            <person name="Sisk P."/>
            <person name="Stolte C."/>
            <person name="Sykes S."/>
            <person name="Wortman J."/>
            <person name="Nusbaum C."/>
            <person name="Birren B."/>
        </authorList>
    </citation>
    <scope>NUCLEOTIDE SEQUENCE [LARGE SCALE GENOMIC DNA]</scope>
    <source>
        <strain evidence="17 18">WAL-18680</strain>
    </source>
</reference>
<organism evidence="17 18">
    <name type="scientific">Hungatella hathewayi WAL-18680</name>
    <dbReference type="NCBI Taxonomy" id="742737"/>
    <lineage>
        <taxon>Bacteria</taxon>
        <taxon>Bacillati</taxon>
        <taxon>Bacillota</taxon>
        <taxon>Clostridia</taxon>
        <taxon>Lachnospirales</taxon>
        <taxon>Lachnospiraceae</taxon>
        <taxon>Hungatella</taxon>
    </lineage>
</organism>
<dbReference type="GO" id="GO:0000155">
    <property type="term" value="F:phosphorelay sensor kinase activity"/>
    <property type="evidence" value="ECO:0007669"/>
    <property type="project" value="InterPro"/>
</dbReference>
<proteinExistence type="predicted"/>
<evidence type="ECO:0000256" key="11">
    <source>
        <dbReference type="ARBA" id="ARBA00022989"/>
    </source>
</evidence>
<dbReference type="EMBL" id="ADLN01000001">
    <property type="protein sequence ID" value="EHI61749.1"/>
    <property type="molecule type" value="Genomic_DNA"/>
</dbReference>